<dbReference type="PANTHER" id="PTHR43591:SF102">
    <property type="entry name" value="S-ADENOSYL-L-METHIONINE-DEPENDENT METHYLTRANSFERASE"/>
    <property type="match status" value="1"/>
</dbReference>
<feature type="region of interest" description="Disordered" evidence="2">
    <location>
        <begin position="1"/>
        <end position="57"/>
    </location>
</feature>
<reference evidence="3 4" key="1">
    <citation type="journal article" date="2020" name="Genome Biol. Evol.">
        <title>A new high-quality draft genome assembly of the Chinese cordyceps Ophiocordyceps sinensis.</title>
        <authorList>
            <person name="Shu R."/>
            <person name="Zhang J."/>
            <person name="Meng Q."/>
            <person name="Zhang H."/>
            <person name="Zhou G."/>
            <person name="Li M."/>
            <person name="Wu P."/>
            <person name="Zhao Y."/>
            <person name="Chen C."/>
            <person name="Qin Q."/>
        </authorList>
    </citation>
    <scope>NUCLEOTIDE SEQUENCE [LARGE SCALE GENOMIC DNA]</scope>
    <source>
        <strain evidence="3 4">IOZ07</strain>
    </source>
</reference>
<dbReference type="Pfam" id="PF13489">
    <property type="entry name" value="Methyltransf_23"/>
    <property type="match status" value="1"/>
</dbReference>
<proteinExistence type="inferred from homology"/>
<evidence type="ECO:0000256" key="2">
    <source>
        <dbReference type="SAM" id="MobiDB-lite"/>
    </source>
</evidence>
<dbReference type="OrthoDB" id="2013972at2759"/>
<dbReference type="PANTHER" id="PTHR43591">
    <property type="entry name" value="METHYLTRANSFERASE"/>
    <property type="match status" value="1"/>
</dbReference>
<dbReference type="InterPro" id="IPR029063">
    <property type="entry name" value="SAM-dependent_MTases_sf"/>
</dbReference>
<dbReference type="SUPFAM" id="SSF53335">
    <property type="entry name" value="S-adenosyl-L-methionine-dependent methyltransferases"/>
    <property type="match status" value="1"/>
</dbReference>
<organism evidence="3 4">
    <name type="scientific">Ophiocordyceps sinensis</name>
    <dbReference type="NCBI Taxonomy" id="72228"/>
    <lineage>
        <taxon>Eukaryota</taxon>
        <taxon>Fungi</taxon>
        <taxon>Dikarya</taxon>
        <taxon>Ascomycota</taxon>
        <taxon>Pezizomycotina</taxon>
        <taxon>Sordariomycetes</taxon>
        <taxon>Hypocreomycetidae</taxon>
        <taxon>Hypocreales</taxon>
        <taxon>Ophiocordycipitaceae</taxon>
        <taxon>Ophiocordyceps</taxon>
    </lineage>
</organism>
<comment type="caution">
    <text evidence="3">The sequence shown here is derived from an EMBL/GenBank/DDBJ whole genome shotgun (WGS) entry which is preliminary data.</text>
</comment>
<gene>
    <name evidence="3" type="ORF">G6O67_000591</name>
</gene>
<dbReference type="GO" id="GO:0008168">
    <property type="term" value="F:methyltransferase activity"/>
    <property type="evidence" value="ECO:0007669"/>
    <property type="project" value="TreeGrafter"/>
</dbReference>
<keyword evidence="4" id="KW-1185">Reference proteome</keyword>
<evidence type="ECO:0000313" key="3">
    <source>
        <dbReference type="EMBL" id="KAF4513302.1"/>
    </source>
</evidence>
<feature type="compositionally biased region" description="Polar residues" evidence="2">
    <location>
        <begin position="7"/>
        <end position="18"/>
    </location>
</feature>
<dbReference type="AlphaFoldDB" id="A0A8H4V9T5"/>
<accession>A0A8H4V9T5</accession>
<feature type="compositionally biased region" description="Polar residues" evidence="2">
    <location>
        <begin position="30"/>
        <end position="46"/>
    </location>
</feature>
<evidence type="ECO:0008006" key="5">
    <source>
        <dbReference type="Google" id="ProtNLM"/>
    </source>
</evidence>
<evidence type="ECO:0000313" key="4">
    <source>
        <dbReference type="Proteomes" id="UP000557566"/>
    </source>
</evidence>
<dbReference type="Gene3D" id="3.40.50.150">
    <property type="entry name" value="Vaccinia Virus protein VP39"/>
    <property type="match status" value="1"/>
</dbReference>
<comment type="similarity">
    <text evidence="1">Belongs to the methyltransferase superfamily. LaeA methyltransferase family.</text>
</comment>
<dbReference type="Proteomes" id="UP000557566">
    <property type="component" value="Unassembled WGS sequence"/>
</dbReference>
<name>A0A8H4V9T5_9HYPO</name>
<evidence type="ECO:0000256" key="1">
    <source>
        <dbReference type="ARBA" id="ARBA00038158"/>
    </source>
</evidence>
<sequence length="317" mass="35299">MPRLRNNVASGTSSSSPPHMTLTHGYNLEVDTNASENACSTPSENASGEDGHDGYQQESYFLPHDIKEQSRLDSQHAVSLLLLDGRLATAPVESPEHVLDIGTGTGIWAIQYAEKNPASKVLGTDLGEIQRNHSARNCSFVIHDAQEASWPFVQKFDYVHLRYMISCFDNPRAVLQTAFDHMRPGGWIELYDPSAEVKDVDGTLDGTALKRWFTLMMDGARSAGRDLGKAKYYKHWLDEIGFVEICERIIPLPSNSWPKEPKMKAIGRLNMHVNLGLTRAVAKLVGLAGLSDSEVEELTTQVQGEMRDTSIHFYWPV</sequence>
<dbReference type="CDD" id="cd02440">
    <property type="entry name" value="AdoMet_MTases"/>
    <property type="match status" value="1"/>
</dbReference>
<dbReference type="EMBL" id="JAAVMX010000001">
    <property type="protein sequence ID" value="KAF4513302.1"/>
    <property type="molecule type" value="Genomic_DNA"/>
</dbReference>
<protein>
    <recommendedName>
        <fullName evidence="5">S-adenosyl-L-methionine-dependent methyltransferase</fullName>
    </recommendedName>
</protein>